<dbReference type="InterPro" id="IPR011010">
    <property type="entry name" value="DNA_brk_join_enz"/>
</dbReference>
<dbReference type="PROSITE" id="PS51900">
    <property type="entry name" value="CB"/>
    <property type="match status" value="1"/>
</dbReference>
<comment type="similarity">
    <text evidence="10">Belongs to the 'phage' integrase family. XerC subfamily.</text>
</comment>
<dbReference type="InterPro" id="IPR002104">
    <property type="entry name" value="Integrase_catalytic"/>
</dbReference>
<evidence type="ECO:0000256" key="4">
    <source>
        <dbReference type="ARBA" id="ARBA00022618"/>
    </source>
</evidence>
<dbReference type="CDD" id="cd00798">
    <property type="entry name" value="INT_XerDC_C"/>
    <property type="match status" value="1"/>
</dbReference>
<feature type="domain" description="Core-binding (CB)" evidence="12">
    <location>
        <begin position="11"/>
        <end position="96"/>
    </location>
</feature>
<evidence type="ECO:0000259" key="12">
    <source>
        <dbReference type="PROSITE" id="PS51900"/>
    </source>
</evidence>
<dbReference type="HAMAP" id="MF_01808">
    <property type="entry name" value="Recomb_XerC_XerD"/>
    <property type="match status" value="1"/>
</dbReference>
<comment type="subcellular location">
    <subcellularLocation>
        <location evidence="1 10">Cytoplasm</location>
    </subcellularLocation>
</comment>
<evidence type="ECO:0000313" key="14">
    <source>
        <dbReference type="Proteomes" id="UP000285650"/>
    </source>
</evidence>
<dbReference type="InterPro" id="IPR044068">
    <property type="entry name" value="CB"/>
</dbReference>
<feature type="active site" evidence="10">
    <location>
        <position position="157"/>
    </location>
</feature>
<dbReference type="PANTHER" id="PTHR30349">
    <property type="entry name" value="PHAGE INTEGRASE-RELATED"/>
    <property type="match status" value="1"/>
</dbReference>
<dbReference type="InterPro" id="IPR010998">
    <property type="entry name" value="Integrase_recombinase_N"/>
</dbReference>
<evidence type="ECO:0000256" key="7">
    <source>
        <dbReference type="ARBA" id="ARBA00023125"/>
    </source>
</evidence>
<accession>A0A414L4W7</accession>
<dbReference type="GO" id="GO:0003677">
    <property type="term" value="F:DNA binding"/>
    <property type="evidence" value="ECO:0007669"/>
    <property type="project" value="UniProtKB-UniRule"/>
</dbReference>
<keyword evidence="7 10" id="KW-0238">DNA-binding</keyword>
<feature type="active site" evidence="10">
    <location>
        <position position="255"/>
    </location>
</feature>
<dbReference type="GO" id="GO:0007059">
    <property type="term" value="P:chromosome segregation"/>
    <property type="evidence" value="ECO:0007669"/>
    <property type="project" value="UniProtKB-UniRule"/>
</dbReference>
<keyword evidence="9 10" id="KW-0131">Cell cycle</keyword>
<evidence type="ECO:0000256" key="6">
    <source>
        <dbReference type="ARBA" id="ARBA00022908"/>
    </source>
</evidence>
<keyword evidence="5 10" id="KW-0159">Chromosome partition</keyword>
<dbReference type="InterPro" id="IPR023009">
    <property type="entry name" value="Tyrosine_recombinase_XerC/XerD"/>
</dbReference>
<gene>
    <name evidence="13" type="primary">xerD</name>
    <name evidence="10" type="synonym">xerC</name>
    <name evidence="13" type="ORF">DW712_16755</name>
</gene>
<evidence type="ECO:0000256" key="1">
    <source>
        <dbReference type="ARBA" id="ARBA00004496"/>
    </source>
</evidence>
<evidence type="ECO:0000256" key="9">
    <source>
        <dbReference type="ARBA" id="ARBA00023306"/>
    </source>
</evidence>
<comment type="similarity">
    <text evidence="2">Belongs to the 'phage' integrase family. XerD subfamily.</text>
</comment>
<evidence type="ECO:0000313" key="13">
    <source>
        <dbReference type="EMBL" id="RHE89769.1"/>
    </source>
</evidence>
<evidence type="ECO:0000256" key="2">
    <source>
        <dbReference type="ARBA" id="ARBA00010450"/>
    </source>
</evidence>
<dbReference type="InterPro" id="IPR050090">
    <property type="entry name" value="Tyrosine_recombinase_XerCD"/>
</dbReference>
<dbReference type="Gene3D" id="1.10.150.130">
    <property type="match status" value="1"/>
</dbReference>
<evidence type="ECO:0000256" key="3">
    <source>
        <dbReference type="ARBA" id="ARBA00022490"/>
    </source>
</evidence>
<dbReference type="SUPFAM" id="SSF56349">
    <property type="entry name" value="DNA breaking-rejoining enzymes"/>
    <property type="match status" value="1"/>
</dbReference>
<proteinExistence type="inferred from homology"/>
<sequence>MKTEEKSTNNERQALIIRKYQQYLKLEKALSANTLDAYLTDLDKLLCFLKTENIDMLAATLDDLQRFAAGLHDIGIHPRSQARIMSGIKSFFHFLVMADYREDDPSELLEGPKIGFKLPEVLTVEEIDTIISTVDMSKKEGQRNRAILETLYSCGLRVSELCNLKLSELYFDEGFIKVEGKGSKQRLVPISPRAIKEIKYWLLDRNLGKIKKGFEDYVFLARWGNSISRIMVFHLIKELAEKAGITKNISPHTFRHSFATHLLEGGANLRAIQCMLGHESIATTEIYTHIDRNMLRSEIIEHHPRNIKYRKDTGFH</sequence>
<dbReference type="GO" id="GO:0009037">
    <property type="term" value="F:tyrosine-based site-specific recombinase activity"/>
    <property type="evidence" value="ECO:0007669"/>
    <property type="project" value="UniProtKB-UniRule"/>
</dbReference>
<feature type="domain" description="Tyr recombinase" evidence="11">
    <location>
        <begin position="117"/>
        <end position="300"/>
    </location>
</feature>
<evidence type="ECO:0000256" key="8">
    <source>
        <dbReference type="ARBA" id="ARBA00023172"/>
    </source>
</evidence>
<dbReference type="PROSITE" id="PS51898">
    <property type="entry name" value="TYR_RECOMBINASE"/>
    <property type="match status" value="1"/>
</dbReference>
<dbReference type="GO" id="GO:0051301">
    <property type="term" value="P:cell division"/>
    <property type="evidence" value="ECO:0007669"/>
    <property type="project" value="UniProtKB-KW"/>
</dbReference>
<dbReference type="NCBIfam" id="TIGR02225">
    <property type="entry name" value="recomb_XerD"/>
    <property type="match status" value="1"/>
</dbReference>
<organism evidence="13 14">
    <name type="scientific">Bacteroides intestinalis</name>
    <dbReference type="NCBI Taxonomy" id="329854"/>
    <lineage>
        <taxon>Bacteria</taxon>
        <taxon>Pseudomonadati</taxon>
        <taxon>Bacteroidota</taxon>
        <taxon>Bacteroidia</taxon>
        <taxon>Bacteroidales</taxon>
        <taxon>Bacteroidaceae</taxon>
        <taxon>Bacteroides</taxon>
    </lineage>
</organism>
<dbReference type="AlphaFoldDB" id="A0A414L4W7"/>
<dbReference type="InterPro" id="IPR013762">
    <property type="entry name" value="Integrase-like_cat_sf"/>
</dbReference>
<dbReference type="NCBIfam" id="NF001399">
    <property type="entry name" value="PRK00283.1"/>
    <property type="match status" value="1"/>
</dbReference>
<keyword evidence="6 10" id="KW-0229">DNA integration</keyword>
<comment type="caution">
    <text evidence="13">The sequence shown here is derived from an EMBL/GenBank/DDBJ whole genome shotgun (WGS) entry which is preliminary data.</text>
</comment>
<dbReference type="InterPro" id="IPR004107">
    <property type="entry name" value="Integrase_SAM-like_N"/>
</dbReference>
<name>A0A414L4W7_9BACE</name>
<evidence type="ECO:0000256" key="5">
    <source>
        <dbReference type="ARBA" id="ARBA00022829"/>
    </source>
</evidence>
<protein>
    <recommendedName>
        <fullName evidence="10">Tyrosine recombinase XerC</fullName>
    </recommendedName>
</protein>
<reference evidence="13 14" key="1">
    <citation type="submission" date="2018-08" db="EMBL/GenBank/DDBJ databases">
        <title>A genome reference for cultivated species of the human gut microbiota.</title>
        <authorList>
            <person name="Zou Y."/>
            <person name="Xue W."/>
            <person name="Luo G."/>
        </authorList>
    </citation>
    <scope>NUCLEOTIDE SEQUENCE [LARGE SCALE GENOMIC DNA]</scope>
    <source>
        <strain evidence="13 14">AM27-17</strain>
    </source>
</reference>
<keyword evidence="8 10" id="KW-0233">DNA recombination</keyword>
<dbReference type="Gene3D" id="1.10.443.10">
    <property type="entry name" value="Intergrase catalytic core"/>
    <property type="match status" value="1"/>
</dbReference>
<dbReference type="InterPro" id="IPR011932">
    <property type="entry name" value="Recomb_XerD"/>
</dbReference>
<feature type="active site" description="O-(3'-phospho-DNA)-tyrosine intermediate" evidence="10">
    <location>
        <position position="287"/>
    </location>
</feature>
<dbReference type="Pfam" id="PF00589">
    <property type="entry name" value="Phage_integrase"/>
    <property type="match status" value="1"/>
</dbReference>
<comment type="subunit">
    <text evidence="10">Forms a cyclic heterotetrameric complex composed of two molecules of XerC and two molecules of XerD.</text>
</comment>
<comment type="function">
    <text evidence="10">Site-specific tyrosine recombinase, which acts by catalyzing the cutting and rejoining of the recombining DNA molecules. The XerC-XerD complex is essential to convert dimers of the bacterial chromosome into monomers to permit their segregation at cell division. It also contributes to the segregational stability of plasmids.</text>
</comment>
<evidence type="ECO:0000256" key="10">
    <source>
        <dbReference type="HAMAP-Rule" id="MF_01808"/>
    </source>
</evidence>
<feature type="active site" evidence="10">
    <location>
        <position position="181"/>
    </location>
</feature>
<dbReference type="PANTHER" id="PTHR30349:SF81">
    <property type="entry name" value="TYROSINE RECOMBINASE XERC"/>
    <property type="match status" value="1"/>
</dbReference>
<feature type="active site" evidence="10">
    <location>
        <position position="278"/>
    </location>
</feature>
<evidence type="ECO:0000259" key="11">
    <source>
        <dbReference type="PROSITE" id="PS51898"/>
    </source>
</evidence>
<keyword evidence="4 10" id="KW-0132">Cell division</keyword>
<feature type="active site" evidence="10">
    <location>
        <position position="252"/>
    </location>
</feature>
<keyword evidence="3 10" id="KW-0963">Cytoplasm</keyword>
<dbReference type="RefSeq" id="WP_118222956.1">
    <property type="nucleotide sequence ID" value="NZ_JADNIJ010000026.1"/>
</dbReference>
<dbReference type="GO" id="GO:0006313">
    <property type="term" value="P:DNA transposition"/>
    <property type="evidence" value="ECO:0007669"/>
    <property type="project" value="UniProtKB-UniRule"/>
</dbReference>
<dbReference type="GO" id="GO:0005737">
    <property type="term" value="C:cytoplasm"/>
    <property type="evidence" value="ECO:0007669"/>
    <property type="project" value="UniProtKB-SubCell"/>
</dbReference>
<dbReference type="Pfam" id="PF02899">
    <property type="entry name" value="Phage_int_SAM_1"/>
    <property type="match status" value="1"/>
</dbReference>
<dbReference type="EMBL" id="QSKV01000012">
    <property type="protein sequence ID" value="RHE89769.1"/>
    <property type="molecule type" value="Genomic_DNA"/>
</dbReference>
<dbReference type="Proteomes" id="UP000285650">
    <property type="component" value="Unassembled WGS sequence"/>
</dbReference>